<keyword evidence="2" id="KW-0238">DNA-binding</keyword>
<evidence type="ECO:0000259" key="4">
    <source>
        <dbReference type="PROSITE" id="PS50949"/>
    </source>
</evidence>
<dbReference type="PRINTS" id="PR00035">
    <property type="entry name" value="HTHGNTR"/>
</dbReference>
<comment type="caution">
    <text evidence="5">The sequence shown here is derived from an EMBL/GenBank/DDBJ whole genome shotgun (WGS) entry which is preliminary data.</text>
</comment>
<dbReference type="RefSeq" id="WP_246004450.1">
    <property type="nucleotide sequence ID" value="NZ_RJUK01000002.1"/>
</dbReference>
<dbReference type="GO" id="GO:0003677">
    <property type="term" value="F:DNA binding"/>
    <property type="evidence" value="ECO:0007669"/>
    <property type="project" value="UniProtKB-KW"/>
</dbReference>
<dbReference type="Gene3D" id="1.10.10.10">
    <property type="entry name" value="Winged helix-like DNA-binding domain superfamily/Winged helix DNA-binding domain"/>
    <property type="match status" value="1"/>
</dbReference>
<name>A0A3N1NRW0_9GAMM</name>
<dbReference type="SUPFAM" id="SSF46785">
    <property type="entry name" value="Winged helix' DNA-binding domain"/>
    <property type="match status" value="1"/>
</dbReference>
<dbReference type="InterPro" id="IPR036390">
    <property type="entry name" value="WH_DNA-bd_sf"/>
</dbReference>
<protein>
    <submittedName>
        <fullName evidence="5">GntR family transcriptional regulator</fullName>
    </submittedName>
</protein>
<keyword evidence="3" id="KW-0804">Transcription</keyword>
<dbReference type="InterPro" id="IPR008920">
    <property type="entry name" value="TF_FadR/GntR_C"/>
</dbReference>
<dbReference type="SMART" id="SM00895">
    <property type="entry name" value="FCD"/>
    <property type="match status" value="1"/>
</dbReference>
<dbReference type="InterPro" id="IPR036388">
    <property type="entry name" value="WH-like_DNA-bd_sf"/>
</dbReference>
<evidence type="ECO:0000256" key="1">
    <source>
        <dbReference type="ARBA" id="ARBA00023015"/>
    </source>
</evidence>
<dbReference type="PROSITE" id="PS50949">
    <property type="entry name" value="HTH_GNTR"/>
    <property type="match status" value="1"/>
</dbReference>
<dbReference type="EMBL" id="RJUK01000002">
    <property type="protein sequence ID" value="ROQ18639.1"/>
    <property type="molecule type" value="Genomic_DNA"/>
</dbReference>
<dbReference type="Pfam" id="PF00392">
    <property type="entry name" value="GntR"/>
    <property type="match status" value="1"/>
</dbReference>
<keyword evidence="6" id="KW-1185">Reference proteome</keyword>
<evidence type="ECO:0000313" key="6">
    <source>
        <dbReference type="Proteomes" id="UP000273643"/>
    </source>
</evidence>
<feature type="domain" description="HTH gntR-type" evidence="4">
    <location>
        <begin position="38"/>
        <end position="106"/>
    </location>
</feature>
<evidence type="ECO:0000313" key="5">
    <source>
        <dbReference type="EMBL" id="ROQ18639.1"/>
    </source>
</evidence>
<dbReference type="InterPro" id="IPR000524">
    <property type="entry name" value="Tscrpt_reg_HTH_GntR"/>
</dbReference>
<reference evidence="5 6" key="1">
    <citation type="submission" date="2018-11" db="EMBL/GenBank/DDBJ databases">
        <title>Genomic Encyclopedia of Type Strains, Phase IV (KMG-IV): sequencing the most valuable type-strain genomes for metagenomic binning, comparative biology and taxonomic classification.</title>
        <authorList>
            <person name="Goeker M."/>
        </authorList>
    </citation>
    <scope>NUCLEOTIDE SEQUENCE [LARGE SCALE GENOMIC DNA]</scope>
    <source>
        <strain evidence="5 6">DSM 16974</strain>
    </source>
</reference>
<proteinExistence type="predicted"/>
<organism evidence="5 6">
    <name type="scientific">Marinimicrobium koreense</name>
    <dbReference type="NCBI Taxonomy" id="306545"/>
    <lineage>
        <taxon>Bacteria</taxon>
        <taxon>Pseudomonadati</taxon>
        <taxon>Pseudomonadota</taxon>
        <taxon>Gammaproteobacteria</taxon>
        <taxon>Cellvibrionales</taxon>
        <taxon>Cellvibrionaceae</taxon>
        <taxon>Marinimicrobium</taxon>
    </lineage>
</organism>
<dbReference type="InterPro" id="IPR011711">
    <property type="entry name" value="GntR_C"/>
</dbReference>
<dbReference type="SUPFAM" id="SSF48008">
    <property type="entry name" value="GntR ligand-binding domain-like"/>
    <property type="match status" value="1"/>
</dbReference>
<dbReference type="Pfam" id="PF07729">
    <property type="entry name" value="FCD"/>
    <property type="match status" value="1"/>
</dbReference>
<dbReference type="GO" id="GO:0003700">
    <property type="term" value="F:DNA-binding transcription factor activity"/>
    <property type="evidence" value="ECO:0007669"/>
    <property type="project" value="InterPro"/>
</dbReference>
<accession>A0A3N1NRW0</accession>
<dbReference type="CDD" id="cd07377">
    <property type="entry name" value="WHTH_GntR"/>
    <property type="match status" value="1"/>
</dbReference>
<evidence type="ECO:0000256" key="2">
    <source>
        <dbReference type="ARBA" id="ARBA00023125"/>
    </source>
</evidence>
<dbReference type="SMART" id="SM00345">
    <property type="entry name" value="HTH_GNTR"/>
    <property type="match status" value="1"/>
</dbReference>
<dbReference type="Proteomes" id="UP000273643">
    <property type="component" value="Unassembled WGS sequence"/>
</dbReference>
<sequence>MKNAPDTELGERVSPAGDLSAGLHHEDIAMQFEAIKPDRLYIKVANQLSQLIAEGKIKPGQKFPAERDLAERLGVSRPTIREAMIALELQGVIEIRTGSGIYVTKKKPRLEVKDKGIGPFEILETRMLLETEACALAAERITDQQIAQLWEAYREMEEEEKQENASETADWKFHNIIASACQNSAIYAVVDWLWELRNQSELHTSFSARIRDEGIHPILEDHRAIIEALEKRDPEAARAAMQKHLENATEAAATHFGNAG</sequence>
<dbReference type="PANTHER" id="PTHR43537">
    <property type="entry name" value="TRANSCRIPTIONAL REGULATOR, GNTR FAMILY"/>
    <property type="match status" value="1"/>
</dbReference>
<keyword evidence="1" id="KW-0805">Transcription regulation</keyword>
<dbReference type="PANTHER" id="PTHR43537:SF5">
    <property type="entry name" value="UXU OPERON TRANSCRIPTIONAL REGULATOR"/>
    <property type="match status" value="1"/>
</dbReference>
<evidence type="ECO:0000256" key="3">
    <source>
        <dbReference type="ARBA" id="ARBA00023163"/>
    </source>
</evidence>
<dbReference type="AlphaFoldDB" id="A0A3N1NRW0"/>
<gene>
    <name evidence="5" type="ORF">EDC38_2867</name>
</gene>
<dbReference type="Gene3D" id="1.20.120.530">
    <property type="entry name" value="GntR ligand-binding domain-like"/>
    <property type="match status" value="1"/>
</dbReference>